<dbReference type="Proteomes" id="UP001521116">
    <property type="component" value="Unassembled WGS sequence"/>
</dbReference>
<dbReference type="PANTHER" id="PTHR38166">
    <property type="entry name" value="C2H2-TYPE DOMAIN-CONTAINING PROTEIN-RELATED"/>
    <property type="match status" value="1"/>
</dbReference>
<evidence type="ECO:0000313" key="3">
    <source>
        <dbReference type="Proteomes" id="UP001521116"/>
    </source>
</evidence>
<keyword evidence="3" id="KW-1185">Reference proteome</keyword>
<dbReference type="EMBL" id="JAJVDC020000218">
    <property type="protein sequence ID" value="KAL1618032.1"/>
    <property type="molecule type" value="Genomic_DNA"/>
</dbReference>
<feature type="region of interest" description="Disordered" evidence="1">
    <location>
        <begin position="505"/>
        <end position="537"/>
    </location>
</feature>
<feature type="region of interest" description="Disordered" evidence="1">
    <location>
        <begin position="263"/>
        <end position="340"/>
    </location>
</feature>
<feature type="compositionally biased region" description="Polar residues" evidence="1">
    <location>
        <begin position="505"/>
        <end position="522"/>
    </location>
</feature>
<evidence type="ECO:0000313" key="2">
    <source>
        <dbReference type="EMBL" id="KAL1618032.1"/>
    </source>
</evidence>
<name>A0ABR3SDL1_9PEZI</name>
<proteinExistence type="predicted"/>
<dbReference type="PANTHER" id="PTHR38166:SF1">
    <property type="entry name" value="C2H2-TYPE DOMAIN-CONTAINING PROTEIN"/>
    <property type="match status" value="1"/>
</dbReference>
<feature type="compositionally biased region" description="Polar residues" evidence="1">
    <location>
        <begin position="614"/>
        <end position="628"/>
    </location>
</feature>
<organism evidence="2 3">
    <name type="scientific">Neofusicoccum ribis</name>
    <dbReference type="NCBI Taxonomy" id="45134"/>
    <lineage>
        <taxon>Eukaryota</taxon>
        <taxon>Fungi</taxon>
        <taxon>Dikarya</taxon>
        <taxon>Ascomycota</taxon>
        <taxon>Pezizomycotina</taxon>
        <taxon>Dothideomycetes</taxon>
        <taxon>Dothideomycetes incertae sedis</taxon>
        <taxon>Botryosphaeriales</taxon>
        <taxon>Botryosphaeriaceae</taxon>
        <taxon>Neofusicoccum</taxon>
    </lineage>
</organism>
<feature type="compositionally biased region" description="Pro residues" evidence="1">
    <location>
        <begin position="140"/>
        <end position="152"/>
    </location>
</feature>
<feature type="compositionally biased region" description="Polar residues" evidence="1">
    <location>
        <begin position="284"/>
        <end position="300"/>
    </location>
</feature>
<feature type="compositionally biased region" description="Basic and acidic residues" evidence="1">
    <location>
        <begin position="167"/>
        <end position="182"/>
    </location>
</feature>
<feature type="region of interest" description="Disordered" evidence="1">
    <location>
        <begin position="139"/>
        <end position="198"/>
    </location>
</feature>
<accession>A0ABR3SDL1</accession>
<reference evidence="2 3" key="1">
    <citation type="submission" date="2024-02" db="EMBL/GenBank/DDBJ databases">
        <title>De novo assembly and annotation of 12 fungi associated with fruit tree decline syndrome in Ontario, Canada.</title>
        <authorList>
            <person name="Sulman M."/>
            <person name="Ellouze W."/>
            <person name="Ilyukhin E."/>
        </authorList>
    </citation>
    <scope>NUCLEOTIDE SEQUENCE [LARGE SCALE GENOMIC DNA]</scope>
    <source>
        <strain evidence="2 3">M1-105</strain>
    </source>
</reference>
<gene>
    <name evidence="2" type="ORF">SLS56_010737</name>
</gene>
<evidence type="ECO:0000256" key="1">
    <source>
        <dbReference type="SAM" id="MobiDB-lite"/>
    </source>
</evidence>
<feature type="region of interest" description="Disordered" evidence="1">
    <location>
        <begin position="564"/>
        <end position="657"/>
    </location>
</feature>
<sequence>MASTYSTFSVSSRGTLASTNTSIDPNDFDDWVPPEIPERPKIGSREVKSGTKQLLNALELAAFHANGQNGAPRRKREILAGAVMQINYLRKNNDRLQRNYNVLLQGCKDAASAHNSRTLAFEALKAENEALKRQLRDSIPKPPTVALPPIPGPINGGDRSTNSGLVADHENIPKDETHRMADAEGETPSRAGQVDVESIIVESTRKTIASVMGTFKEMMGLEPSSSEPRSDDELSTEDSASVYSISEHDEVQHDNLNLQTQHQNNDSRLGKDAAGGSADHAPGQSHTNPAQPQDGMLSTQESRKRIRNNSPTGEDDDGNQKRQRSSSTKKPNAEESSKKFACPYHKRWPEIQPKHQSCVFPGFANVSRVNFDDDVGLTQHLTTPGQCPGFGEQTRFGFTLAQEKELRKKKRGMSEEQKWIAVYRILFKDDEEAMSNIPSPYWKYTTGNSRRQSHSTSEWFDESQAQLLAERVLERVTQLAQAAEAISMEILSSRLPDIIRDAQDQLRSTSRQVPRRNSQPSESPFGEPTVVEEEPDTVFVQRRFVGGDPGPLRGHEIFESSAQSELNSLDETLHRQPRPQSIPDSRSADSGYGSAERASQASPTMEEGCPQGDRSMSQEGVDPNSNLRGSPEELSDPFAYSSADGADPGPIAFQGPHIDHQADFSAVSDYEWPLPPTTGNFHPAAASEFDFGLPEFNFTVFRDFTNYEFPEADYTQSSQSANTSAPDPEEIGIALSRDFEAHAHVAAASPATDGTVTHEFSMAIGHAIKYTRLRKRNASTK</sequence>
<comment type="caution">
    <text evidence="2">The sequence shown here is derived from an EMBL/GenBank/DDBJ whole genome shotgun (WGS) entry which is preliminary data.</text>
</comment>
<feature type="region of interest" description="Disordered" evidence="1">
    <location>
        <begin position="220"/>
        <end position="240"/>
    </location>
</feature>
<protein>
    <submittedName>
        <fullName evidence="2">Uncharacterized protein</fullName>
    </submittedName>
</protein>